<accession>A0A502EJ94</accession>
<dbReference type="OrthoDB" id="1349747at2"/>
<evidence type="ECO:0000313" key="2">
    <source>
        <dbReference type="EMBL" id="TPG37567.1"/>
    </source>
</evidence>
<name>A0A502EJ94_9FLAO</name>
<keyword evidence="1" id="KW-0472">Membrane</keyword>
<dbReference type="EMBL" id="RCZH01000013">
    <property type="protein sequence ID" value="TPG37567.1"/>
    <property type="molecule type" value="Genomic_DNA"/>
</dbReference>
<keyword evidence="1" id="KW-0812">Transmembrane</keyword>
<dbReference type="RefSeq" id="WP_140509958.1">
    <property type="nucleotide sequence ID" value="NZ_RCZH01000013.1"/>
</dbReference>
<protein>
    <submittedName>
        <fullName evidence="2">Uncharacterized protein</fullName>
    </submittedName>
</protein>
<keyword evidence="3" id="KW-1185">Reference proteome</keyword>
<keyword evidence="1" id="KW-1133">Transmembrane helix</keyword>
<feature type="transmembrane region" description="Helical" evidence="1">
    <location>
        <begin position="112"/>
        <end position="130"/>
    </location>
</feature>
<proteinExistence type="predicted"/>
<evidence type="ECO:0000313" key="3">
    <source>
        <dbReference type="Proteomes" id="UP000319700"/>
    </source>
</evidence>
<dbReference type="AlphaFoldDB" id="A0A502EJ94"/>
<dbReference type="Proteomes" id="UP000319700">
    <property type="component" value="Unassembled WGS sequence"/>
</dbReference>
<organism evidence="2 3">
    <name type="scientific">Flavobacterium pectinovorum</name>
    <dbReference type="NCBI Taxonomy" id="29533"/>
    <lineage>
        <taxon>Bacteria</taxon>
        <taxon>Pseudomonadati</taxon>
        <taxon>Bacteroidota</taxon>
        <taxon>Flavobacteriia</taxon>
        <taxon>Flavobacteriales</taxon>
        <taxon>Flavobacteriaceae</taxon>
        <taxon>Flavobacterium</taxon>
    </lineage>
</organism>
<reference evidence="2 3" key="1">
    <citation type="journal article" date="2019" name="Environ. Microbiol.">
        <title>Species interactions and distinct microbial communities in high Arctic permafrost affected cryosols are associated with the CH4 and CO2 gas fluxes.</title>
        <authorList>
            <person name="Altshuler I."/>
            <person name="Hamel J."/>
            <person name="Turney S."/>
            <person name="Magnuson E."/>
            <person name="Levesque R."/>
            <person name="Greer C."/>
            <person name="Whyte L.G."/>
        </authorList>
    </citation>
    <scope>NUCLEOTIDE SEQUENCE [LARGE SCALE GENOMIC DNA]</scope>
    <source>
        <strain evidence="2 3">42</strain>
    </source>
</reference>
<gene>
    <name evidence="2" type="ORF">EAH81_18935</name>
</gene>
<comment type="caution">
    <text evidence="2">The sequence shown here is derived from an EMBL/GenBank/DDBJ whole genome shotgun (WGS) entry which is preliminary data.</text>
</comment>
<evidence type="ECO:0000256" key="1">
    <source>
        <dbReference type="SAM" id="Phobius"/>
    </source>
</evidence>
<sequence length="143" mass="15570">MGLFKKIGQKIKRVVSLKNVINTVSGNFGAVAKDAVRIATTEKPTKEAPVINQVVSPTPVVIPQTILDIADAQGAKFSQNLTSKIAKTDTAQDATSFLAKIGMQSLYEKYKTWITVGALALLAFILWRVFGHKKGTARSRARR</sequence>